<evidence type="ECO:0000313" key="11">
    <source>
        <dbReference type="EMBL" id="RYT67478.1"/>
    </source>
</evidence>
<evidence type="ECO:0000313" key="4">
    <source>
        <dbReference type="EMBL" id="RGQ05649.1"/>
    </source>
</evidence>
<dbReference type="EMBL" id="QRSS01000006">
    <property type="protein sequence ID" value="RGQ05649.1"/>
    <property type="molecule type" value="Genomic_DNA"/>
</dbReference>
<evidence type="ECO:0000313" key="13">
    <source>
        <dbReference type="Proteomes" id="UP000095409"/>
    </source>
</evidence>
<proteinExistence type="predicted"/>
<dbReference type="EMBL" id="QRJH01000001">
    <property type="protein sequence ID" value="RHH21305.1"/>
    <property type="molecule type" value="Genomic_DNA"/>
</dbReference>
<dbReference type="EMBL" id="CZBA01000001">
    <property type="protein sequence ID" value="CUP09896.1"/>
    <property type="molecule type" value="Genomic_DNA"/>
</dbReference>
<dbReference type="Proteomes" id="UP000409147">
    <property type="component" value="Unassembled WGS sequence"/>
</dbReference>
<dbReference type="Proteomes" id="UP000095413">
    <property type="component" value="Unassembled WGS sequence"/>
</dbReference>
<evidence type="ECO:0000313" key="12">
    <source>
        <dbReference type="EMBL" id="VUX17462.1"/>
    </source>
</evidence>
<dbReference type="EMBL" id="RCXQ01000004">
    <property type="protein sequence ID" value="RYT67478.1"/>
    <property type="molecule type" value="Genomic_DNA"/>
</dbReference>
<dbReference type="Proteomes" id="UP000285897">
    <property type="component" value="Unassembled WGS sequence"/>
</dbReference>
<dbReference type="Proteomes" id="UP000095409">
    <property type="component" value="Unassembled WGS sequence"/>
</dbReference>
<evidence type="ECO:0000313" key="7">
    <source>
        <dbReference type="EMBL" id="RHE76554.1"/>
    </source>
</evidence>
<evidence type="ECO:0000313" key="1">
    <source>
        <dbReference type="EMBL" id="CUO34666.1"/>
    </source>
</evidence>
<evidence type="ECO:0000313" key="18">
    <source>
        <dbReference type="Proteomes" id="UP000283928"/>
    </source>
</evidence>
<dbReference type="EMBL" id="QROS01000002">
    <property type="protein sequence ID" value="RHL49597.1"/>
    <property type="molecule type" value="Genomic_DNA"/>
</dbReference>
<dbReference type="EMBL" id="QROE01000001">
    <property type="protein sequence ID" value="RHK98446.1"/>
    <property type="molecule type" value="Genomic_DNA"/>
</dbReference>
<evidence type="ECO:0000313" key="24">
    <source>
        <dbReference type="Proteomes" id="UP000409147"/>
    </source>
</evidence>
<dbReference type="OrthoDB" id="2085859at2"/>
<evidence type="ECO:0000313" key="23">
    <source>
        <dbReference type="Proteomes" id="UP000293506"/>
    </source>
</evidence>
<dbReference type="EMBL" id="QSKO01000005">
    <property type="protein sequence ID" value="RHE76554.1"/>
    <property type="molecule type" value="Genomic_DNA"/>
</dbReference>
<evidence type="ECO:0000313" key="22">
    <source>
        <dbReference type="Proteomes" id="UP000285897"/>
    </source>
</evidence>
<evidence type="ECO:0000313" key="16">
    <source>
        <dbReference type="Proteomes" id="UP000265828"/>
    </source>
</evidence>
<organism evidence="2 14">
    <name type="scientific">Blautia obeum</name>
    <dbReference type="NCBI Taxonomy" id="40520"/>
    <lineage>
        <taxon>Bacteria</taxon>
        <taxon>Bacillati</taxon>
        <taxon>Bacillota</taxon>
        <taxon>Clostridia</taxon>
        <taxon>Lachnospirales</taxon>
        <taxon>Lachnospiraceae</taxon>
        <taxon>Blautia</taxon>
    </lineage>
</organism>
<evidence type="ECO:0000313" key="21">
    <source>
        <dbReference type="Proteomes" id="UP000284644"/>
    </source>
</evidence>
<evidence type="ECO:0000313" key="15">
    <source>
        <dbReference type="Proteomes" id="UP000261222"/>
    </source>
</evidence>
<sequence length="103" mass="11833">MLKWHKNYYRGASIKNISKIRLKLIQGKPVPGIYLITLSENPHNQLEILPALTLVQETAARICPEIVGIAKGKEEALELITDMVQTIYEETGELNIKEYWKNR</sequence>
<dbReference type="AlphaFoldDB" id="A0A174KHE5"/>
<evidence type="ECO:0000313" key="14">
    <source>
        <dbReference type="Proteomes" id="UP000095413"/>
    </source>
</evidence>
<dbReference type="Proteomes" id="UP000283585">
    <property type="component" value="Unassembled WGS sequence"/>
</dbReference>
<keyword evidence="24" id="KW-1185">Reference proteome</keyword>
<evidence type="ECO:0000313" key="2">
    <source>
        <dbReference type="EMBL" id="CUP09896.1"/>
    </source>
</evidence>
<dbReference type="EMBL" id="CYZD01000009">
    <property type="protein sequence ID" value="CUO34666.1"/>
    <property type="molecule type" value="Genomic_DNA"/>
</dbReference>
<dbReference type="Proteomes" id="UP000284267">
    <property type="component" value="Unassembled WGS sequence"/>
</dbReference>
<dbReference type="EMBL" id="QSUB01000001">
    <property type="protein sequence ID" value="RGN07375.1"/>
    <property type="molecule type" value="Genomic_DNA"/>
</dbReference>
<dbReference type="GeneID" id="79804204"/>
<dbReference type="RefSeq" id="WP_005424593.1">
    <property type="nucleotide sequence ID" value="NZ_CABHNB010000041.1"/>
</dbReference>
<evidence type="ECO:0000313" key="5">
    <source>
        <dbReference type="EMBL" id="RGV65804.1"/>
    </source>
</evidence>
<dbReference type="Proteomes" id="UP000293506">
    <property type="component" value="Unassembled WGS sequence"/>
</dbReference>
<dbReference type="EMBL" id="QSJW01000002">
    <property type="protein sequence ID" value="RHE14950.1"/>
    <property type="molecule type" value="Genomic_DNA"/>
</dbReference>
<evidence type="ECO:0000313" key="20">
    <source>
        <dbReference type="Proteomes" id="UP000284267"/>
    </source>
</evidence>
<dbReference type="EMBL" id="QRZI01000002">
    <property type="protein sequence ID" value="RGV65804.1"/>
    <property type="molecule type" value="Genomic_DNA"/>
</dbReference>
<reference evidence="12 24" key="4">
    <citation type="submission" date="2019-07" db="EMBL/GenBank/DDBJ databases">
        <authorList>
            <person name="Hibberd C M."/>
            <person name="Gehrig L. J."/>
            <person name="Chang H.-W."/>
            <person name="Venkatesh S."/>
        </authorList>
    </citation>
    <scope>NUCLEOTIDE SEQUENCE [LARGE SCALE GENOMIC DNA]</scope>
    <source>
        <strain evidence="12">Ruminococcus_obeum_SSTS_Bg7063</strain>
    </source>
</reference>
<dbReference type="Proteomes" id="UP000261222">
    <property type="component" value="Unassembled WGS sequence"/>
</dbReference>
<accession>A0A174KHE5</accession>
<dbReference type="Proteomes" id="UP000284644">
    <property type="component" value="Unassembled WGS sequence"/>
</dbReference>
<evidence type="ECO:0000313" key="8">
    <source>
        <dbReference type="EMBL" id="RHH21305.1"/>
    </source>
</evidence>
<gene>
    <name evidence="10" type="ORF">DW021_04440</name>
    <name evidence="9" type="ORF">DW040_03820</name>
    <name evidence="8" type="ORF">DW222_02400</name>
    <name evidence="7" type="ORF">DW723_05650</name>
    <name evidence="6" type="ORF">DW767_03980</name>
    <name evidence="5" type="ORF">DWW07_04440</name>
    <name evidence="4" type="ORF">DWZ12_07090</name>
    <name evidence="3" type="ORF">DXB81_02255</name>
    <name evidence="11" type="ORF">EAI82_06025</name>
    <name evidence="1" type="ORF">ERS852394_01989</name>
    <name evidence="2" type="ORF">ERS852533_00315</name>
    <name evidence="12" type="ORF">ROSSTS7063_02721</name>
</gene>
<name>A0A174KHE5_9FIRM</name>
<reference evidence="15 16" key="2">
    <citation type="submission" date="2018-08" db="EMBL/GenBank/DDBJ databases">
        <title>A genome reference for cultivated species of the human gut microbiota.</title>
        <authorList>
            <person name="Zou Y."/>
            <person name="Xue W."/>
            <person name="Luo G."/>
        </authorList>
    </citation>
    <scope>NUCLEOTIDE SEQUENCE [LARGE SCALE GENOMIC DNA]</scope>
    <source>
        <strain evidence="5 16">AF14-23</strain>
        <strain evidence="4 17">AF29-2BH</strain>
        <strain evidence="10 22">AF37-6AC</strain>
        <strain evidence="9 20">AF39-4</strain>
        <strain evidence="8 19">AM18-2AC</strain>
        <strain evidence="7 18">AM27-32LB</strain>
        <strain evidence="6 21">AM29-25AC</strain>
        <strain evidence="3 15">OM06-11AA</strain>
    </source>
</reference>
<protein>
    <submittedName>
        <fullName evidence="2">Uncharacterized protein</fullName>
    </submittedName>
</protein>
<dbReference type="Proteomes" id="UP000265828">
    <property type="component" value="Unassembled WGS sequence"/>
</dbReference>
<evidence type="ECO:0000313" key="19">
    <source>
        <dbReference type="Proteomes" id="UP000284024"/>
    </source>
</evidence>
<reference evidence="11 23" key="3">
    <citation type="journal article" date="2019" name="Science, e1252229">
        <title>Invertible promoters mediate bacterial phase variation, antibiotic resistance, and host adaptation in the gut.</title>
        <authorList>
            <person name="Jiang X."/>
            <person name="Hall A.B."/>
            <person name="Arthur T.D."/>
            <person name="Plichta D.R."/>
            <person name="Covington C.T."/>
            <person name="Poyet M."/>
            <person name="Crothers J."/>
            <person name="Moses P.L."/>
            <person name="Tolonen A.C."/>
            <person name="Vlamakis H."/>
            <person name="Alm E.J."/>
            <person name="Xavier R.J."/>
        </authorList>
    </citation>
    <scope>NUCLEOTIDE SEQUENCE [LARGE SCALE GENOMIC DNA]</scope>
    <source>
        <strain evidence="11">Af_0058</strain>
        <strain evidence="23">af_0058</strain>
    </source>
</reference>
<reference evidence="13 14" key="1">
    <citation type="submission" date="2015-09" db="EMBL/GenBank/DDBJ databases">
        <authorList>
            <consortium name="Pathogen Informatics"/>
        </authorList>
    </citation>
    <scope>NUCLEOTIDE SEQUENCE [LARGE SCALE GENOMIC DNA]</scope>
    <source>
        <strain evidence="1 13">2789STDY5608837</strain>
        <strain evidence="2 14">2789STDY5834921</strain>
    </source>
</reference>
<evidence type="ECO:0000313" key="10">
    <source>
        <dbReference type="EMBL" id="RHL49597.1"/>
    </source>
</evidence>
<evidence type="ECO:0000313" key="9">
    <source>
        <dbReference type="EMBL" id="RHK98446.1"/>
    </source>
</evidence>
<evidence type="ECO:0000313" key="17">
    <source>
        <dbReference type="Proteomes" id="UP000283585"/>
    </source>
</evidence>
<evidence type="ECO:0000313" key="6">
    <source>
        <dbReference type="EMBL" id="RHE14950.1"/>
    </source>
</evidence>
<dbReference type="EMBL" id="CABHNB010000041">
    <property type="protein sequence ID" value="VUX17462.1"/>
    <property type="molecule type" value="Genomic_DNA"/>
</dbReference>
<dbReference type="Proteomes" id="UP000284024">
    <property type="component" value="Unassembled WGS sequence"/>
</dbReference>
<dbReference type="Proteomes" id="UP000283928">
    <property type="component" value="Unassembled WGS sequence"/>
</dbReference>
<evidence type="ECO:0000313" key="3">
    <source>
        <dbReference type="EMBL" id="RGN07375.1"/>
    </source>
</evidence>